<dbReference type="SUPFAM" id="SSF56112">
    <property type="entry name" value="Protein kinase-like (PK-like)"/>
    <property type="match status" value="1"/>
</dbReference>
<protein>
    <submittedName>
        <fullName evidence="2">Kinase-like domain-containing protein</fullName>
    </submittedName>
</protein>
<dbReference type="STRING" id="1231657.A0A1Y1YL47"/>
<dbReference type="GO" id="GO:0016301">
    <property type="term" value="F:kinase activity"/>
    <property type="evidence" value="ECO:0007669"/>
    <property type="project" value="UniProtKB-KW"/>
</dbReference>
<comment type="caution">
    <text evidence="2">The sequence shown here is derived from an EMBL/GenBank/DDBJ whole genome shotgun (WGS) entry which is preliminary data.</text>
</comment>
<dbReference type="PANTHER" id="PTHR21310:SF48">
    <property type="entry name" value="AMINOGLYCOSIDE PHOSPHOTRANSFERASE DOMAIN-CONTAINING PROTEIN"/>
    <property type="match status" value="1"/>
</dbReference>
<dbReference type="Pfam" id="PF01636">
    <property type="entry name" value="APH"/>
    <property type="match status" value="1"/>
</dbReference>
<organism evidence="2 3">
    <name type="scientific">Clohesyomyces aquaticus</name>
    <dbReference type="NCBI Taxonomy" id="1231657"/>
    <lineage>
        <taxon>Eukaryota</taxon>
        <taxon>Fungi</taxon>
        <taxon>Dikarya</taxon>
        <taxon>Ascomycota</taxon>
        <taxon>Pezizomycotina</taxon>
        <taxon>Dothideomycetes</taxon>
        <taxon>Pleosporomycetidae</taxon>
        <taxon>Pleosporales</taxon>
        <taxon>Lindgomycetaceae</taxon>
        <taxon>Clohesyomyces</taxon>
    </lineage>
</organism>
<dbReference type="Proteomes" id="UP000193144">
    <property type="component" value="Unassembled WGS sequence"/>
</dbReference>
<keyword evidence="3" id="KW-1185">Reference proteome</keyword>
<reference evidence="2 3" key="1">
    <citation type="submission" date="2016-07" db="EMBL/GenBank/DDBJ databases">
        <title>Pervasive Adenine N6-methylation of Active Genes in Fungi.</title>
        <authorList>
            <consortium name="DOE Joint Genome Institute"/>
            <person name="Mondo S.J."/>
            <person name="Dannebaum R.O."/>
            <person name="Kuo R.C."/>
            <person name="Labutti K."/>
            <person name="Haridas S."/>
            <person name="Kuo A."/>
            <person name="Salamov A."/>
            <person name="Ahrendt S.R."/>
            <person name="Lipzen A."/>
            <person name="Sullivan W."/>
            <person name="Andreopoulos W.B."/>
            <person name="Clum A."/>
            <person name="Lindquist E."/>
            <person name="Daum C."/>
            <person name="Ramamoorthy G.K."/>
            <person name="Gryganskyi A."/>
            <person name="Culley D."/>
            <person name="Magnuson J.K."/>
            <person name="James T.Y."/>
            <person name="O'Malley M.A."/>
            <person name="Stajich J.E."/>
            <person name="Spatafora J.W."/>
            <person name="Visel A."/>
            <person name="Grigoriev I.V."/>
        </authorList>
    </citation>
    <scope>NUCLEOTIDE SEQUENCE [LARGE SCALE GENOMIC DNA]</scope>
    <source>
        <strain evidence="2 3">CBS 115471</strain>
    </source>
</reference>
<dbReference type="EMBL" id="MCFA01000210">
    <property type="protein sequence ID" value="ORX98729.1"/>
    <property type="molecule type" value="Genomic_DNA"/>
</dbReference>
<gene>
    <name evidence="2" type="ORF">BCR34DRAFT_441843</name>
</gene>
<feature type="non-terminal residue" evidence="2">
    <location>
        <position position="235"/>
    </location>
</feature>
<dbReference type="OrthoDB" id="4177236at2759"/>
<feature type="non-terminal residue" evidence="2">
    <location>
        <position position="1"/>
    </location>
</feature>
<name>A0A1Y1YL47_9PLEO</name>
<dbReference type="InterPro" id="IPR011009">
    <property type="entry name" value="Kinase-like_dom_sf"/>
</dbReference>
<sequence>HKEQSVLRVSGVYAVKISAREILAHEAQNMLFLAENSEVRIPKVFAFFSHTNTRKFYYLVTEYIEGQTVDEITWNTLSKEMQSSIGKKISKELSKLRAIPHPNPGYYGRVNGTGWPGNFPLLTSMSPKPCGPYTSYGDLVGAMCTAAGIRAAACSTRFSDDAKLSLACLRKSLQVILEDQKPTLTHQDLKLDNIICKPMLDSGTGRVFDYEVVIIDWEWLGWLPPWCEWASLITR</sequence>
<dbReference type="InterPro" id="IPR051678">
    <property type="entry name" value="AGP_Transferase"/>
</dbReference>
<dbReference type="PANTHER" id="PTHR21310">
    <property type="entry name" value="AMINOGLYCOSIDE PHOSPHOTRANSFERASE-RELATED-RELATED"/>
    <property type="match status" value="1"/>
</dbReference>
<dbReference type="Gene3D" id="3.90.1200.10">
    <property type="match status" value="1"/>
</dbReference>
<evidence type="ECO:0000259" key="1">
    <source>
        <dbReference type="Pfam" id="PF01636"/>
    </source>
</evidence>
<feature type="domain" description="Aminoglycoside phosphotransferase" evidence="1">
    <location>
        <begin position="22"/>
        <end position="233"/>
    </location>
</feature>
<keyword evidence="2" id="KW-0418">Kinase</keyword>
<dbReference type="AlphaFoldDB" id="A0A1Y1YL47"/>
<accession>A0A1Y1YL47</accession>
<evidence type="ECO:0000313" key="3">
    <source>
        <dbReference type="Proteomes" id="UP000193144"/>
    </source>
</evidence>
<dbReference type="InterPro" id="IPR002575">
    <property type="entry name" value="Aminoglycoside_PTrfase"/>
</dbReference>
<evidence type="ECO:0000313" key="2">
    <source>
        <dbReference type="EMBL" id="ORX98729.1"/>
    </source>
</evidence>
<proteinExistence type="predicted"/>
<keyword evidence="2" id="KW-0808">Transferase</keyword>